<gene>
    <name evidence="6" type="primary">tnfrsf9a</name>
</gene>
<dbReference type="GO" id="GO:0038023">
    <property type="term" value="F:signaling receptor activity"/>
    <property type="evidence" value="ECO:0007669"/>
    <property type="project" value="TreeGrafter"/>
</dbReference>
<dbReference type="PROSITE" id="PS50050">
    <property type="entry name" value="TNFR_NGFR_2"/>
    <property type="match status" value="1"/>
</dbReference>
<dbReference type="Proteomes" id="UP000472271">
    <property type="component" value="Chromosome 7"/>
</dbReference>
<dbReference type="SMART" id="SM00208">
    <property type="entry name" value="TNFR"/>
    <property type="match status" value="2"/>
</dbReference>
<organism evidence="6 7">
    <name type="scientific">Sphaeramia orbicularis</name>
    <name type="common">orbiculate cardinalfish</name>
    <dbReference type="NCBI Taxonomy" id="375764"/>
    <lineage>
        <taxon>Eukaryota</taxon>
        <taxon>Metazoa</taxon>
        <taxon>Chordata</taxon>
        <taxon>Craniata</taxon>
        <taxon>Vertebrata</taxon>
        <taxon>Euteleostomi</taxon>
        <taxon>Actinopterygii</taxon>
        <taxon>Neopterygii</taxon>
        <taxon>Teleostei</taxon>
        <taxon>Neoteleostei</taxon>
        <taxon>Acanthomorphata</taxon>
        <taxon>Gobiaria</taxon>
        <taxon>Kurtiformes</taxon>
        <taxon>Apogonoidei</taxon>
        <taxon>Apogonidae</taxon>
        <taxon>Apogoninae</taxon>
        <taxon>Sphaeramia</taxon>
    </lineage>
</organism>
<evidence type="ECO:0000256" key="1">
    <source>
        <dbReference type="PROSITE-ProRule" id="PRU00206"/>
    </source>
</evidence>
<dbReference type="Pfam" id="PF00020">
    <property type="entry name" value="TNFR_c6"/>
    <property type="match status" value="2"/>
</dbReference>
<reference evidence="6" key="2">
    <citation type="submission" date="2025-08" db="UniProtKB">
        <authorList>
            <consortium name="Ensembl"/>
        </authorList>
    </citation>
    <scope>IDENTIFICATION</scope>
</reference>
<evidence type="ECO:0000256" key="4">
    <source>
        <dbReference type="SAM" id="SignalP"/>
    </source>
</evidence>
<name>A0A673CDA1_9TELE</name>
<dbReference type="PANTHER" id="PTHR47139">
    <property type="entry name" value="TUMOR NECROSIS FACTOR RECEPTOR SUPERFAMILY MEMBER 9"/>
    <property type="match status" value="1"/>
</dbReference>
<dbReference type="Ensembl" id="ENSSORT00005054807.1">
    <property type="protein sequence ID" value="ENSSORP00005053551.1"/>
    <property type="gene ID" value="ENSSORG00005024076.1"/>
</dbReference>
<reference evidence="6" key="3">
    <citation type="submission" date="2025-09" db="UniProtKB">
        <authorList>
            <consortium name="Ensembl"/>
        </authorList>
    </citation>
    <scope>IDENTIFICATION</scope>
</reference>
<evidence type="ECO:0000256" key="3">
    <source>
        <dbReference type="SAM" id="Phobius"/>
    </source>
</evidence>
<evidence type="ECO:0000259" key="5">
    <source>
        <dbReference type="PROSITE" id="PS50050"/>
    </source>
</evidence>
<accession>A0A673CDA1</accession>
<keyword evidence="1" id="KW-1015">Disulfide bond</keyword>
<feature type="disulfide bond" evidence="1">
    <location>
        <begin position="84"/>
        <end position="102"/>
    </location>
</feature>
<feature type="domain" description="TNFR-Cys" evidence="5">
    <location>
        <begin position="63"/>
        <end position="102"/>
    </location>
</feature>
<keyword evidence="3" id="KW-0472">Membrane</keyword>
<evidence type="ECO:0000313" key="7">
    <source>
        <dbReference type="Proteomes" id="UP000472271"/>
    </source>
</evidence>
<feature type="transmembrane region" description="Helical" evidence="3">
    <location>
        <begin position="196"/>
        <end position="223"/>
    </location>
</feature>
<dbReference type="FunCoup" id="A0A673CDA1">
    <property type="interactions" value="759"/>
</dbReference>
<evidence type="ECO:0000313" key="6">
    <source>
        <dbReference type="Ensembl" id="ENSSORP00005053551.1"/>
    </source>
</evidence>
<sequence>MTIILWTMGLFLLVQSCFCSIGETNIGCIKWKQSGKDVCCEACHPGNRLVKHCGPSPKDLCTPCQPGTYTTDPKLRRCYPCTQCVGPQFTVKPCTTSTDTKCGCKDGLICGDEQCSFCTEKCGKGQEPTENRSCRPCPHGTFNDQSHQKCKPWSATCPHPDQFIEAKGDAFSDIKCNNVTVMPLVPVVPDKNREEVWPWAFCMGLFCALLIAFSIIIFTTSMARKVLKKRKSMKKKTKKTPIIRTPTDEPRTLIAVECSFHEAQQEQGSSTETLASKDSSDQLIP</sequence>
<keyword evidence="4" id="KW-0732">Signal</keyword>
<dbReference type="PANTHER" id="PTHR47139:SF4">
    <property type="entry name" value="TUMOR NECROSIS FACTOR RECEPTOR SUPERFAMILY MEMBER 9 ISOFORM X1-RELATED"/>
    <property type="match status" value="1"/>
</dbReference>
<proteinExistence type="predicted"/>
<comment type="caution">
    <text evidence="1">Lacks conserved residue(s) required for the propagation of feature annotation.</text>
</comment>
<feature type="repeat" description="TNFR-Cys" evidence="1">
    <location>
        <begin position="63"/>
        <end position="102"/>
    </location>
</feature>
<feature type="compositionally biased region" description="Polar residues" evidence="2">
    <location>
        <begin position="265"/>
        <end position="277"/>
    </location>
</feature>
<dbReference type="AlphaFoldDB" id="A0A673CDA1"/>
<protein>
    <submittedName>
        <fullName evidence="6">Tumor necrosis factor receptor superfamily member 9-like</fullName>
    </submittedName>
</protein>
<dbReference type="InterPro" id="IPR001368">
    <property type="entry name" value="TNFR/NGFR_Cys_rich_reg"/>
</dbReference>
<dbReference type="GO" id="GO:0042127">
    <property type="term" value="P:regulation of cell population proliferation"/>
    <property type="evidence" value="ECO:0007669"/>
    <property type="project" value="TreeGrafter"/>
</dbReference>
<feature type="disulfide bond" evidence="1">
    <location>
        <begin position="81"/>
        <end position="94"/>
    </location>
</feature>
<feature type="region of interest" description="Disordered" evidence="2">
    <location>
        <begin position="262"/>
        <end position="285"/>
    </location>
</feature>
<dbReference type="OrthoDB" id="9423210at2759"/>
<dbReference type="InParanoid" id="A0A673CDA1"/>
<feature type="chain" id="PRO_5025429549" evidence="4">
    <location>
        <begin position="20"/>
        <end position="285"/>
    </location>
</feature>
<dbReference type="Gene3D" id="2.10.50.10">
    <property type="entry name" value="Tumor Necrosis Factor Receptor, subunit A, domain 2"/>
    <property type="match status" value="3"/>
</dbReference>
<dbReference type="SUPFAM" id="SSF57586">
    <property type="entry name" value="TNF receptor-like"/>
    <property type="match status" value="2"/>
</dbReference>
<feature type="signal peptide" evidence="4">
    <location>
        <begin position="1"/>
        <end position="19"/>
    </location>
</feature>
<keyword evidence="3" id="KW-1133">Transmembrane helix</keyword>
<dbReference type="InterPro" id="IPR034057">
    <property type="entry name" value="TNFRSF9_N_teleost"/>
</dbReference>
<reference evidence="6" key="1">
    <citation type="submission" date="2019-06" db="EMBL/GenBank/DDBJ databases">
        <authorList>
            <consortium name="Wellcome Sanger Institute Data Sharing"/>
        </authorList>
    </citation>
    <scope>NUCLEOTIDE SEQUENCE [LARGE SCALE GENOMIC DNA]</scope>
</reference>
<keyword evidence="3" id="KW-0812">Transmembrane</keyword>
<keyword evidence="7" id="KW-1185">Reference proteome</keyword>
<dbReference type="CDD" id="cd13424">
    <property type="entry name" value="TNFRSF9_teleost"/>
    <property type="match status" value="1"/>
</dbReference>
<evidence type="ECO:0000256" key="2">
    <source>
        <dbReference type="SAM" id="MobiDB-lite"/>
    </source>
</evidence>